<accession>A0A6N2N3A3</accession>
<name>A0A6N2N3A3_SALVM</name>
<organism evidence="1">
    <name type="scientific">Salix viminalis</name>
    <name type="common">Common osier</name>
    <name type="synonym">Basket willow</name>
    <dbReference type="NCBI Taxonomy" id="40686"/>
    <lineage>
        <taxon>Eukaryota</taxon>
        <taxon>Viridiplantae</taxon>
        <taxon>Streptophyta</taxon>
        <taxon>Embryophyta</taxon>
        <taxon>Tracheophyta</taxon>
        <taxon>Spermatophyta</taxon>
        <taxon>Magnoliopsida</taxon>
        <taxon>eudicotyledons</taxon>
        <taxon>Gunneridae</taxon>
        <taxon>Pentapetalae</taxon>
        <taxon>rosids</taxon>
        <taxon>fabids</taxon>
        <taxon>Malpighiales</taxon>
        <taxon>Salicaceae</taxon>
        <taxon>Saliceae</taxon>
        <taxon>Salix</taxon>
    </lineage>
</organism>
<evidence type="ECO:0000313" key="1">
    <source>
        <dbReference type="EMBL" id="VFU60240.1"/>
    </source>
</evidence>
<sequence>MDGIDLFECLSNFCHRWPEAAFALKTSKSKVSYLGSPFGRIFTFQSGVHYFFQLASVFKIGFSPVSKYLLPTWTFHVNCT</sequence>
<dbReference type="EMBL" id="CAADRP010002052">
    <property type="protein sequence ID" value="VFU60240.1"/>
    <property type="molecule type" value="Genomic_DNA"/>
</dbReference>
<reference evidence="1" key="1">
    <citation type="submission" date="2019-03" db="EMBL/GenBank/DDBJ databases">
        <authorList>
            <person name="Mank J."/>
            <person name="Almeida P."/>
        </authorList>
    </citation>
    <scope>NUCLEOTIDE SEQUENCE</scope>
    <source>
        <strain evidence="1">78183</strain>
    </source>
</reference>
<protein>
    <submittedName>
        <fullName evidence="1">Uncharacterized protein</fullName>
    </submittedName>
</protein>
<dbReference type="AlphaFoldDB" id="A0A6N2N3A3"/>
<proteinExistence type="predicted"/>
<gene>
    <name evidence="1" type="ORF">SVIM_LOCUS446404</name>
</gene>